<feature type="transmembrane region" description="Helical" evidence="6">
    <location>
        <begin position="12"/>
        <end position="42"/>
    </location>
</feature>
<feature type="transmembrane region" description="Helical" evidence="6">
    <location>
        <begin position="95"/>
        <end position="117"/>
    </location>
</feature>
<keyword evidence="4 6" id="KW-0472">Membrane</keyword>
<evidence type="ECO:0000313" key="8">
    <source>
        <dbReference type="Proteomes" id="UP000244855"/>
    </source>
</evidence>
<proteinExistence type="inferred from homology"/>
<comment type="similarity">
    <text evidence="5">Belongs to the anthrone oxygenase family.</text>
</comment>
<name>A0A2V1D4H3_9PLEO</name>
<feature type="transmembrane region" description="Helical" evidence="6">
    <location>
        <begin position="156"/>
        <end position="174"/>
    </location>
</feature>
<evidence type="ECO:0000256" key="4">
    <source>
        <dbReference type="ARBA" id="ARBA00023136"/>
    </source>
</evidence>
<accession>A0A2V1D4H3</accession>
<dbReference type="Proteomes" id="UP000244855">
    <property type="component" value="Unassembled WGS sequence"/>
</dbReference>
<sequence>MLNMVFTSPLSFVQALHIIVPALLLVLAGVSFSLSVLLIPLLKLLPPAHTFPQFTHLINFGRTYLQTSAQLLAFSTLVTTFLTSQLADPIEAQKWKVWACALVALVAVAPYETVMIFPLNEKVEKLKGLVVERVEGEGELKKELGAILGRWGRLNFGRAGLAAFAGILGILGRVR</sequence>
<dbReference type="AlphaFoldDB" id="A0A2V1D4H3"/>
<keyword evidence="8" id="KW-1185">Reference proteome</keyword>
<feature type="transmembrane region" description="Helical" evidence="6">
    <location>
        <begin position="63"/>
        <end position="83"/>
    </location>
</feature>
<dbReference type="GO" id="GO:0016020">
    <property type="term" value="C:membrane"/>
    <property type="evidence" value="ECO:0007669"/>
    <property type="project" value="UniProtKB-SubCell"/>
</dbReference>
<evidence type="ECO:0000256" key="1">
    <source>
        <dbReference type="ARBA" id="ARBA00004141"/>
    </source>
</evidence>
<dbReference type="PANTHER" id="PTHR35042:SF1">
    <property type="entry name" value="DUF1772-DOMAIN-CONTAINING PROTEIN"/>
    <property type="match status" value="1"/>
</dbReference>
<evidence type="ECO:0008006" key="9">
    <source>
        <dbReference type="Google" id="ProtNLM"/>
    </source>
</evidence>
<evidence type="ECO:0000256" key="6">
    <source>
        <dbReference type="SAM" id="Phobius"/>
    </source>
</evidence>
<protein>
    <recommendedName>
        <fullName evidence="9">DUF1772-domain-containing protein</fullName>
    </recommendedName>
</protein>
<organism evidence="7 8">
    <name type="scientific">Periconia macrospinosa</name>
    <dbReference type="NCBI Taxonomy" id="97972"/>
    <lineage>
        <taxon>Eukaryota</taxon>
        <taxon>Fungi</taxon>
        <taxon>Dikarya</taxon>
        <taxon>Ascomycota</taxon>
        <taxon>Pezizomycotina</taxon>
        <taxon>Dothideomycetes</taxon>
        <taxon>Pleosporomycetidae</taxon>
        <taxon>Pleosporales</taxon>
        <taxon>Massarineae</taxon>
        <taxon>Periconiaceae</taxon>
        <taxon>Periconia</taxon>
    </lineage>
</organism>
<evidence type="ECO:0000256" key="2">
    <source>
        <dbReference type="ARBA" id="ARBA00022692"/>
    </source>
</evidence>
<dbReference type="Pfam" id="PF08592">
    <property type="entry name" value="Anthrone_oxy"/>
    <property type="match status" value="1"/>
</dbReference>
<keyword evidence="2 6" id="KW-0812">Transmembrane</keyword>
<keyword evidence="3 6" id="KW-1133">Transmembrane helix</keyword>
<evidence type="ECO:0000256" key="3">
    <source>
        <dbReference type="ARBA" id="ARBA00022989"/>
    </source>
</evidence>
<reference evidence="7 8" key="1">
    <citation type="journal article" date="2018" name="Sci. Rep.">
        <title>Comparative genomics provides insights into the lifestyle and reveals functional heterogeneity of dark septate endophytic fungi.</title>
        <authorList>
            <person name="Knapp D.G."/>
            <person name="Nemeth J.B."/>
            <person name="Barry K."/>
            <person name="Hainaut M."/>
            <person name="Henrissat B."/>
            <person name="Johnson J."/>
            <person name="Kuo A."/>
            <person name="Lim J.H.P."/>
            <person name="Lipzen A."/>
            <person name="Nolan M."/>
            <person name="Ohm R.A."/>
            <person name="Tamas L."/>
            <person name="Grigoriev I.V."/>
            <person name="Spatafora J.W."/>
            <person name="Nagy L.G."/>
            <person name="Kovacs G.M."/>
        </authorList>
    </citation>
    <scope>NUCLEOTIDE SEQUENCE [LARGE SCALE GENOMIC DNA]</scope>
    <source>
        <strain evidence="7 8">DSE2036</strain>
    </source>
</reference>
<gene>
    <name evidence="7" type="ORF">DM02DRAFT_733410</name>
</gene>
<dbReference type="InterPro" id="IPR013901">
    <property type="entry name" value="Anthrone_oxy"/>
</dbReference>
<evidence type="ECO:0000256" key="5">
    <source>
        <dbReference type="ARBA" id="ARBA00034313"/>
    </source>
</evidence>
<evidence type="ECO:0000313" key="7">
    <source>
        <dbReference type="EMBL" id="PVH92947.1"/>
    </source>
</evidence>
<dbReference type="EMBL" id="KZ805631">
    <property type="protein sequence ID" value="PVH92947.1"/>
    <property type="molecule type" value="Genomic_DNA"/>
</dbReference>
<comment type="subcellular location">
    <subcellularLocation>
        <location evidence="1">Membrane</location>
        <topology evidence="1">Multi-pass membrane protein</topology>
    </subcellularLocation>
</comment>
<dbReference type="PANTHER" id="PTHR35042">
    <property type="entry name" value="ANTHRONE OXYGENASE ENCC"/>
    <property type="match status" value="1"/>
</dbReference>